<evidence type="ECO:0000313" key="1">
    <source>
        <dbReference type="EMBL" id="THU81967.1"/>
    </source>
</evidence>
<name>A0A4S8L0Q7_DENBC</name>
<dbReference type="Proteomes" id="UP000297245">
    <property type="component" value="Unassembled WGS sequence"/>
</dbReference>
<dbReference type="AlphaFoldDB" id="A0A4S8L0Q7"/>
<evidence type="ECO:0000313" key="2">
    <source>
        <dbReference type="Proteomes" id="UP000297245"/>
    </source>
</evidence>
<gene>
    <name evidence="1" type="ORF">K435DRAFT_872780</name>
</gene>
<reference evidence="1 2" key="1">
    <citation type="journal article" date="2019" name="Nat. Ecol. Evol.">
        <title>Megaphylogeny resolves global patterns of mushroom evolution.</title>
        <authorList>
            <person name="Varga T."/>
            <person name="Krizsan K."/>
            <person name="Foldi C."/>
            <person name="Dima B."/>
            <person name="Sanchez-Garcia M."/>
            <person name="Sanchez-Ramirez S."/>
            <person name="Szollosi G.J."/>
            <person name="Szarkandi J.G."/>
            <person name="Papp V."/>
            <person name="Albert L."/>
            <person name="Andreopoulos W."/>
            <person name="Angelini C."/>
            <person name="Antonin V."/>
            <person name="Barry K.W."/>
            <person name="Bougher N.L."/>
            <person name="Buchanan P."/>
            <person name="Buyck B."/>
            <person name="Bense V."/>
            <person name="Catcheside P."/>
            <person name="Chovatia M."/>
            <person name="Cooper J."/>
            <person name="Damon W."/>
            <person name="Desjardin D."/>
            <person name="Finy P."/>
            <person name="Geml J."/>
            <person name="Haridas S."/>
            <person name="Hughes K."/>
            <person name="Justo A."/>
            <person name="Karasinski D."/>
            <person name="Kautmanova I."/>
            <person name="Kiss B."/>
            <person name="Kocsube S."/>
            <person name="Kotiranta H."/>
            <person name="LaButti K.M."/>
            <person name="Lechner B.E."/>
            <person name="Liimatainen K."/>
            <person name="Lipzen A."/>
            <person name="Lukacs Z."/>
            <person name="Mihaltcheva S."/>
            <person name="Morgado L.N."/>
            <person name="Niskanen T."/>
            <person name="Noordeloos M.E."/>
            <person name="Ohm R.A."/>
            <person name="Ortiz-Santana B."/>
            <person name="Ovrebo C."/>
            <person name="Racz N."/>
            <person name="Riley R."/>
            <person name="Savchenko A."/>
            <person name="Shiryaev A."/>
            <person name="Soop K."/>
            <person name="Spirin V."/>
            <person name="Szebenyi C."/>
            <person name="Tomsovsky M."/>
            <person name="Tulloss R.E."/>
            <person name="Uehling J."/>
            <person name="Grigoriev I.V."/>
            <person name="Vagvolgyi C."/>
            <person name="Papp T."/>
            <person name="Martin F.M."/>
            <person name="Miettinen O."/>
            <person name="Hibbett D.S."/>
            <person name="Nagy L.G."/>
        </authorList>
    </citation>
    <scope>NUCLEOTIDE SEQUENCE [LARGE SCALE GENOMIC DNA]</scope>
    <source>
        <strain evidence="1 2">CBS 962.96</strain>
    </source>
</reference>
<proteinExistence type="predicted"/>
<sequence>MGRNKPNPPLKDLEPHIRKFWDREFNDIKILARLEEDKLSDTEKYGLAIKKFCEYRKKLGLICARTANFQVEDIINDMIDLRKKYPHAGYLRVKKLLRKRLKEVTKCVIIEYMHKYEPDLVRARVRLKRYGLALHTGVDPFTGKIKMVSDPGPENFCLAKGHSFIRQSLDSGLEGPLQHRYMKEKNNMPPEIAWSNMRRNFTPGIEDILSNPDVNYSCDNPLEYNVFEWVFIPWFQAELDVYVDLINTTKRRAQTHKILPHVPPDDIDENAHRYNALNFKIPIDPNADYIKEAERLYAPPDHSVFELESVSPEFDYWACSYYIQIGSPTVTDDNVWNVYEEILNKFMTNAPLVEDLQLEGFYDDREEYLNEVQNALQVNIHTMVDDLQALQYDEEGAYMGGVNGGLGPELKDEDLAEGIVDFLSDDEDYDVDND</sequence>
<organism evidence="1 2">
    <name type="scientific">Dendrothele bispora (strain CBS 962.96)</name>
    <dbReference type="NCBI Taxonomy" id="1314807"/>
    <lineage>
        <taxon>Eukaryota</taxon>
        <taxon>Fungi</taxon>
        <taxon>Dikarya</taxon>
        <taxon>Basidiomycota</taxon>
        <taxon>Agaricomycotina</taxon>
        <taxon>Agaricomycetes</taxon>
        <taxon>Agaricomycetidae</taxon>
        <taxon>Agaricales</taxon>
        <taxon>Agaricales incertae sedis</taxon>
        <taxon>Dendrothele</taxon>
    </lineage>
</organism>
<accession>A0A4S8L0Q7</accession>
<keyword evidence="2" id="KW-1185">Reference proteome</keyword>
<protein>
    <submittedName>
        <fullName evidence="1">Uncharacterized protein</fullName>
    </submittedName>
</protein>
<dbReference type="EMBL" id="ML179766">
    <property type="protein sequence ID" value="THU81967.1"/>
    <property type="molecule type" value="Genomic_DNA"/>
</dbReference>
<dbReference type="OrthoDB" id="5946233at2759"/>